<organism evidence="1 2">
    <name type="scientific">Dermacentor silvarum</name>
    <name type="common">Tick</name>
    <dbReference type="NCBI Taxonomy" id="543639"/>
    <lineage>
        <taxon>Eukaryota</taxon>
        <taxon>Metazoa</taxon>
        <taxon>Ecdysozoa</taxon>
        <taxon>Arthropoda</taxon>
        <taxon>Chelicerata</taxon>
        <taxon>Arachnida</taxon>
        <taxon>Acari</taxon>
        <taxon>Parasitiformes</taxon>
        <taxon>Ixodida</taxon>
        <taxon>Ixodoidea</taxon>
        <taxon>Ixodidae</taxon>
        <taxon>Rhipicephalinae</taxon>
        <taxon>Dermacentor</taxon>
    </lineage>
</organism>
<protein>
    <submittedName>
        <fullName evidence="1">Uncharacterized protein</fullName>
    </submittedName>
</protein>
<reference evidence="1" key="1">
    <citation type="submission" date="2020-05" db="EMBL/GenBank/DDBJ databases">
        <title>Large-scale comparative analyses of tick genomes elucidate their genetic diversity and vector capacities.</title>
        <authorList>
            <person name="Jia N."/>
            <person name="Wang J."/>
            <person name="Shi W."/>
            <person name="Du L."/>
            <person name="Sun Y."/>
            <person name="Zhan W."/>
            <person name="Jiang J."/>
            <person name="Wang Q."/>
            <person name="Zhang B."/>
            <person name="Ji P."/>
            <person name="Sakyi L.B."/>
            <person name="Cui X."/>
            <person name="Yuan T."/>
            <person name="Jiang B."/>
            <person name="Yang W."/>
            <person name="Lam T.T.-Y."/>
            <person name="Chang Q."/>
            <person name="Ding S."/>
            <person name="Wang X."/>
            <person name="Zhu J."/>
            <person name="Ruan X."/>
            <person name="Zhao L."/>
            <person name="Wei J."/>
            <person name="Que T."/>
            <person name="Du C."/>
            <person name="Cheng J."/>
            <person name="Dai P."/>
            <person name="Han X."/>
            <person name="Huang E."/>
            <person name="Gao Y."/>
            <person name="Liu J."/>
            <person name="Shao H."/>
            <person name="Ye R."/>
            <person name="Li L."/>
            <person name="Wei W."/>
            <person name="Wang X."/>
            <person name="Wang C."/>
            <person name="Yang T."/>
            <person name="Huo Q."/>
            <person name="Li W."/>
            <person name="Guo W."/>
            <person name="Chen H."/>
            <person name="Zhou L."/>
            <person name="Ni X."/>
            <person name="Tian J."/>
            <person name="Zhou Y."/>
            <person name="Sheng Y."/>
            <person name="Liu T."/>
            <person name="Pan Y."/>
            <person name="Xia L."/>
            <person name="Li J."/>
            <person name="Zhao F."/>
            <person name="Cao W."/>
        </authorList>
    </citation>
    <scope>NUCLEOTIDE SEQUENCE</scope>
    <source>
        <strain evidence="1">Dsil-2018</strain>
    </source>
</reference>
<accession>A0ACB8D518</accession>
<keyword evidence="2" id="KW-1185">Reference proteome</keyword>
<evidence type="ECO:0000313" key="2">
    <source>
        <dbReference type="Proteomes" id="UP000821865"/>
    </source>
</evidence>
<dbReference type="Proteomes" id="UP000821865">
    <property type="component" value="Chromosome 3"/>
</dbReference>
<name>A0ACB8D518_DERSI</name>
<sequence length="1003" mass="109875">MTDAKKPATDKPIQGLSGRKACAAGTVAVLATGAVFLLVGRYVVPSNWQSGYTTASAAAPALSGSADAGSEQRTSPPATNASAACVNSCRGSDGIVGLESAHREVDTDLLVEAIADQAFDEHVLFLAKEPHVAGSPREEQVLAQYVAERLTEYGFDEVQLQPYHVLLSYPNASDPNSVQLLNGTTGEVLLDAAAQEKSVEGVDTDIGPAFHAYSPPGDVLGCLVYVNRATHEDLDEVEALNVSVTGCLCLARHGATTLASKAYTCARKGGVGLLVFPDSGPSDATGSTSTQHLFPSGPEMPESVLRRDTMMKVGDPLTPGVPAIPSAERMDPAFAGLPPIPSQPISYRDAQLLLRSLEGPEAPKHFRLTENVTYRLGDASPDRLVRLRVNNMFTLARINNVIATLRGSIEPDRYVVVGAQRDSFGFGALQPAPNTASLLALGHALGSLKKRNVRPRRSVLLCSWAAGEYGQVGSTEWVEQHLFELHSRAVAYIDISECASGGRLVPKACPSLENLAVEAASRVLHCARCPAVALTGSLVVHPFQVRDPADADKTMYDVWREQRSKSFRNKANLSVRFPWSRSDLCSRWVANLKRDKWRPSPGSRLCSDHFTESCFDRTQARTRLRPDAVPTIFNFPTHLQKVAEHSYAVMETARTLKRKLDCCSASAATVRKRLKLSQQRERRLKVKVQTFSEIINDLRKKQLVSEDASAMLEKCFSGVPVEVMKRLLKKTPTGPRQLEKLYPELREHMLESAADSNHFVRLVKPEVMDAMSDNVPFSLYAGVPSISFLLKPEKSQDSGEVSYPAHHTAYDTLHLYNNWTDSRLAPLCTRLHGAALWLAADAPLIPVNFSAFALRLEESLEELRKSPSALELELNGVSLDALRLAIEHFRRAADQWTAHLTQLNKTRASDLRVINDKMSLAEHTMLKPTGLPGRPLTRHVLWAPSEFDPRQVTGFPVFADLLFYISQLPAETREHGWKNVRFYMADVLVALKASAAVLRVSSP</sequence>
<comment type="caution">
    <text evidence="1">The sequence shown here is derived from an EMBL/GenBank/DDBJ whole genome shotgun (WGS) entry which is preliminary data.</text>
</comment>
<proteinExistence type="predicted"/>
<evidence type="ECO:0000313" key="1">
    <source>
        <dbReference type="EMBL" id="KAH7959527.1"/>
    </source>
</evidence>
<gene>
    <name evidence="1" type="ORF">HPB49_011641</name>
</gene>
<dbReference type="EMBL" id="CM023472">
    <property type="protein sequence ID" value="KAH7959527.1"/>
    <property type="molecule type" value="Genomic_DNA"/>
</dbReference>